<evidence type="ECO:0000256" key="1">
    <source>
        <dbReference type="SAM" id="MobiDB-lite"/>
    </source>
</evidence>
<reference evidence="2 3" key="1">
    <citation type="journal article" date="2018" name="Sci. Rep.">
        <title>Genomic signatures of local adaptation to the degree of environmental predictability in rotifers.</title>
        <authorList>
            <person name="Franch-Gras L."/>
            <person name="Hahn C."/>
            <person name="Garcia-Roger E.M."/>
            <person name="Carmona M.J."/>
            <person name="Serra M."/>
            <person name="Gomez A."/>
        </authorList>
    </citation>
    <scope>NUCLEOTIDE SEQUENCE [LARGE SCALE GENOMIC DNA]</scope>
    <source>
        <strain evidence="2">HYR1</strain>
    </source>
</reference>
<organism evidence="2 3">
    <name type="scientific">Brachionus plicatilis</name>
    <name type="common">Marine rotifer</name>
    <name type="synonym">Brachionus muelleri</name>
    <dbReference type="NCBI Taxonomy" id="10195"/>
    <lineage>
        <taxon>Eukaryota</taxon>
        <taxon>Metazoa</taxon>
        <taxon>Spiralia</taxon>
        <taxon>Gnathifera</taxon>
        <taxon>Rotifera</taxon>
        <taxon>Eurotatoria</taxon>
        <taxon>Monogononta</taxon>
        <taxon>Pseudotrocha</taxon>
        <taxon>Ploima</taxon>
        <taxon>Brachionidae</taxon>
        <taxon>Brachionus</taxon>
    </lineage>
</organism>
<feature type="region of interest" description="Disordered" evidence="1">
    <location>
        <begin position="162"/>
        <end position="185"/>
    </location>
</feature>
<feature type="compositionally biased region" description="Basic and acidic residues" evidence="1">
    <location>
        <begin position="166"/>
        <end position="185"/>
    </location>
</feature>
<evidence type="ECO:0000313" key="3">
    <source>
        <dbReference type="Proteomes" id="UP000276133"/>
    </source>
</evidence>
<dbReference type="Proteomes" id="UP000276133">
    <property type="component" value="Unassembled WGS sequence"/>
</dbReference>
<accession>A0A3M7R9B4</accession>
<keyword evidence="3" id="KW-1185">Reference proteome</keyword>
<comment type="caution">
    <text evidence="2">The sequence shown here is derived from an EMBL/GenBank/DDBJ whole genome shotgun (WGS) entry which is preliminary data.</text>
</comment>
<evidence type="ECO:0000313" key="2">
    <source>
        <dbReference type="EMBL" id="RNA20213.1"/>
    </source>
</evidence>
<proteinExistence type="predicted"/>
<gene>
    <name evidence="2" type="ORF">BpHYR1_019539</name>
</gene>
<dbReference type="AlphaFoldDB" id="A0A3M7R9B4"/>
<dbReference type="EMBL" id="REGN01003897">
    <property type="protein sequence ID" value="RNA20213.1"/>
    <property type="molecule type" value="Genomic_DNA"/>
</dbReference>
<protein>
    <submittedName>
        <fullName evidence="2">Uncharacterized protein</fullName>
    </submittedName>
</protein>
<name>A0A3M7R9B4_BRAPC</name>
<sequence length="254" mass="29707">MSNDDQSVEIEILQESIPFFPMVDNPITSTITGDRGWNLVRREISRQSSNIQSAKNWKILVNKSMQKFFGVDWDCETQSNLPVNTNKNLVEWNQREFKIIQNKNLFGGKLKYEAFKDYIENIDEELLDDADNYAHYRKTKTVLPRSRDEKLTNLLERRLSSPLKKTNSEDSKNKESKSETDFDRIQAKSPEARSVEYNIEGPCDAFTHACTTRIPGMGFFGRLFDYTLDPNKDLDLYTQLINTTINHRAYFTYW</sequence>